<dbReference type="OrthoDB" id="276744at2759"/>
<dbReference type="EMBL" id="SWJQ01000097">
    <property type="protein sequence ID" value="TRZ22424.1"/>
    <property type="molecule type" value="Genomic_DNA"/>
</dbReference>
<keyword evidence="2" id="KW-1185">Reference proteome</keyword>
<evidence type="ECO:0000313" key="1">
    <source>
        <dbReference type="EMBL" id="TRZ22424.1"/>
    </source>
</evidence>
<evidence type="ECO:0000313" key="2">
    <source>
        <dbReference type="Proteomes" id="UP000796761"/>
    </source>
</evidence>
<comment type="caution">
    <text evidence="1">The sequence shown here is derived from an EMBL/GenBank/DDBJ whole genome shotgun (WGS) entry which is preliminary data.</text>
</comment>
<gene>
    <name evidence="1" type="ORF">HGM15179_004697</name>
</gene>
<reference evidence="1" key="1">
    <citation type="submission" date="2019-04" db="EMBL/GenBank/DDBJ databases">
        <title>Genome assembly of Zosterops borbonicus 15179.</title>
        <authorList>
            <person name="Leroy T."/>
            <person name="Anselmetti Y."/>
            <person name="Tilak M.-K."/>
            <person name="Nabholz B."/>
        </authorList>
    </citation>
    <scope>NUCLEOTIDE SEQUENCE</scope>
    <source>
        <strain evidence="1">HGM_15179</strain>
        <tissue evidence="1">Muscle</tissue>
    </source>
</reference>
<dbReference type="Proteomes" id="UP000796761">
    <property type="component" value="Unassembled WGS sequence"/>
</dbReference>
<accession>A0A8K1GNL8</accession>
<organism evidence="1 2">
    <name type="scientific">Zosterops borbonicus</name>
    <dbReference type="NCBI Taxonomy" id="364589"/>
    <lineage>
        <taxon>Eukaryota</taxon>
        <taxon>Metazoa</taxon>
        <taxon>Chordata</taxon>
        <taxon>Craniata</taxon>
        <taxon>Vertebrata</taxon>
        <taxon>Euteleostomi</taxon>
        <taxon>Archelosauria</taxon>
        <taxon>Archosauria</taxon>
        <taxon>Dinosauria</taxon>
        <taxon>Saurischia</taxon>
        <taxon>Theropoda</taxon>
        <taxon>Coelurosauria</taxon>
        <taxon>Aves</taxon>
        <taxon>Neognathae</taxon>
        <taxon>Neoaves</taxon>
        <taxon>Telluraves</taxon>
        <taxon>Australaves</taxon>
        <taxon>Passeriformes</taxon>
        <taxon>Sylvioidea</taxon>
        <taxon>Zosteropidae</taxon>
        <taxon>Zosterops</taxon>
    </lineage>
</organism>
<dbReference type="AlphaFoldDB" id="A0A8K1GNL8"/>
<protein>
    <submittedName>
        <fullName evidence="1">Uncharacterized protein</fullName>
    </submittedName>
</protein>
<proteinExistence type="predicted"/>
<name>A0A8K1GNL8_9PASS</name>
<sequence>MELLESVQPRATKMTGELEQLSYKEKLQGLDLFSLGKRQLREDLIKVYEHLKGGYQEAGARHCSEVTNNRKRGNRQKLMSRKFHLNVGKSFFTVQVTEHWNRFPREVGECASLEIFKNHLDTNPVPCALG</sequence>